<gene>
    <name evidence="7" type="primary">TRM6</name>
    <name evidence="7" type="ORF">GLX27_001696</name>
</gene>
<evidence type="ECO:0000256" key="2">
    <source>
        <dbReference type="ARBA" id="ARBA00008320"/>
    </source>
</evidence>
<reference evidence="7 8" key="1">
    <citation type="journal article" date="2020" name="Elife">
        <title>Loss of centromere function drives karyotype evolution in closely related Malassezia species.</title>
        <authorList>
            <person name="Sankaranarayanan S.R."/>
            <person name="Ianiri G."/>
            <person name="Coelho M.A."/>
            <person name="Reza M.H."/>
            <person name="Thimmappa B.C."/>
            <person name="Ganguly P."/>
            <person name="Vadnala R.N."/>
            <person name="Sun S."/>
            <person name="Siddharthan R."/>
            <person name="Tellgren-Roth C."/>
            <person name="Dawson T.L."/>
            <person name="Heitman J."/>
            <person name="Sanyal K."/>
        </authorList>
    </citation>
    <scope>NUCLEOTIDE SEQUENCE [LARGE SCALE GENOMIC DNA]</scope>
    <source>
        <strain evidence="7">CBS14141</strain>
    </source>
</reference>
<evidence type="ECO:0000256" key="6">
    <source>
        <dbReference type="ARBA" id="ARBA00032319"/>
    </source>
</evidence>
<dbReference type="EMBL" id="CP046234">
    <property type="protein sequence ID" value="WFD47050.1"/>
    <property type="molecule type" value="Genomic_DNA"/>
</dbReference>
<keyword evidence="8" id="KW-1185">Reference proteome</keyword>
<keyword evidence="4" id="KW-0819">tRNA processing</keyword>
<evidence type="ECO:0000256" key="5">
    <source>
        <dbReference type="ARBA" id="ARBA00023242"/>
    </source>
</evidence>
<evidence type="ECO:0000256" key="3">
    <source>
        <dbReference type="ARBA" id="ARBA00021704"/>
    </source>
</evidence>
<dbReference type="Proteomes" id="UP000818624">
    <property type="component" value="Chromosome 1"/>
</dbReference>
<proteinExistence type="inferred from homology"/>
<dbReference type="Pfam" id="PF04189">
    <property type="entry name" value="Gcd10p"/>
    <property type="match status" value="1"/>
</dbReference>
<comment type="similarity">
    <text evidence="2">Belongs to the TRM6/GCD10 family.</text>
</comment>
<accession>A0ABY8ENB6</accession>
<protein>
    <recommendedName>
        <fullName evidence="3">tRNA (adenine(58)-N(1))-methyltransferase non-catalytic subunit TRM6</fullName>
    </recommendedName>
    <alternativeName>
        <fullName evidence="6">tRNA(m1A58)-methyltransferase subunit TRM6</fullName>
    </alternativeName>
</protein>
<sequence length="137" mass="15507">MKRKEAKHLKFFTPLPPDLNNVAWYNFERHPDKIRWLRPDALSQLLSFADVRAGGKYLVVDGVGGLLTGAILERMGGTFRRLTAGSGSVHLIHDADSPPALELLPLFNLTPYHTRHVLHTMHWAATEGRWTLRTSFP</sequence>
<comment type="subcellular location">
    <subcellularLocation>
        <location evidence="1">Nucleus</location>
    </subcellularLocation>
</comment>
<dbReference type="PANTHER" id="PTHR12945:SF0">
    <property type="entry name" value="TRNA (ADENINE(58)-N(1))-METHYLTRANSFERASE NON-CATALYTIC SUBUNIT TRM6"/>
    <property type="match status" value="1"/>
</dbReference>
<name>A0ABY8ENB6_MALFU</name>
<dbReference type="PANTHER" id="PTHR12945">
    <property type="entry name" value="TRANSLATION INITIATION FACTOR EIF3-RELATED"/>
    <property type="match status" value="1"/>
</dbReference>
<evidence type="ECO:0000256" key="4">
    <source>
        <dbReference type="ARBA" id="ARBA00022694"/>
    </source>
</evidence>
<evidence type="ECO:0000256" key="1">
    <source>
        <dbReference type="ARBA" id="ARBA00004123"/>
    </source>
</evidence>
<dbReference type="InterPro" id="IPR017423">
    <property type="entry name" value="TRM6"/>
</dbReference>
<evidence type="ECO:0000313" key="8">
    <source>
        <dbReference type="Proteomes" id="UP000818624"/>
    </source>
</evidence>
<keyword evidence="5" id="KW-0539">Nucleus</keyword>
<evidence type="ECO:0000313" key="7">
    <source>
        <dbReference type="EMBL" id="WFD47050.1"/>
    </source>
</evidence>
<organism evidence="7 8">
    <name type="scientific">Malassezia furfur</name>
    <name type="common">Pityriasis versicolor infection agent</name>
    <name type="synonym">Pityrosporum furfur</name>
    <dbReference type="NCBI Taxonomy" id="55194"/>
    <lineage>
        <taxon>Eukaryota</taxon>
        <taxon>Fungi</taxon>
        <taxon>Dikarya</taxon>
        <taxon>Basidiomycota</taxon>
        <taxon>Ustilaginomycotina</taxon>
        <taxon>Malasseziomycetes</taxon>
        <taxon>Malasseziales</taxon>
        <taxon>Malasseziaceae</taxon>
        <taxon>Malassezia</taxon>
    </lineage>
</organism>